<dbReference type="Pfam" id="PF04851">
    <property type="entry name" value="ResIII"/>
    <property type="match status" value="1"/>
</dbReference>
<dbReference type="InterPro" id="IPR045572">
    <property type="entry name" value="RE_endonuc_C"/>
</dbReference>
<keyword evidence="2" id="KW-0378">Hydrolase</keyword>
<dbReference type="InterPro" id="IPR014001">
    <property type="entry name" value="Helicase_ATP-bd"/>
</dbReference>
<evidence type="ECO:0000313" key="2">
    <source>
        <dbReference type="EMBL" id="MBW7477296.1"/>
    </source>
</evidence>
<comment type="caution">
    <text evidence="2">The sequence shown here is derived from an EMBL/GenBank/DDBJ whole genome shotgun (WGS) entry which is preliminary data.</text>
</comment>
<dbReference type="SMART" id="SM00487">
    <property type="entry name" value="DEXDc"/>
    <property type="match status" value="1"/>
</dbReference>
<proteinExistence type="predicted"/>
<evidence type="ECO:0000313" key="3">
    <source>
        <dbReference type="Proteomes" id="UP000812277"/>
    </source>
</evidence>
<name>A0ABS7DBM1_9BACL</name>
<feature type="domain" description="Helicase ATP-binding" evidence="1">
    <location>
        <begin position="65"/>
        <end position="279"/>
    </location>
</feature>
<dbReference type="PANTHER" id="PTHR47396">
    <property type="entry name" value="TYPE I RESTRICTION ENZYME ECOKI R PROTEIN"/>
    <property type="match status" value="1"/>
</dbReference>
<dbReference type="RefSeq" id="WP_219874548.1">
    <property type="nucleotide sequence ID" value="NZ_JAHZIJ010000022.1"/>
</dbReference>
<dbReference type="Gene3D" id="3.40.50.300">
    <property type="entry name" value="P-loop containing nucleotide triphosphate hydrolases"/>
    <property type="match status" value="2"/>
</dbReference>
<dbReference type="InterPro" id="IPR050742">
    <property type="entry name" value="Helicase_Restrict-Modif_Enz"/>
</dbReference>
<dbReference type="InterPro" id="IPR006935">
    <property type="entry name" value="Helicase/UvrB_N"/>
</dbReference>
<accession>A0ABS7DBM1</accession>
<keyword evidence="2" id="KW-0547">Nucleotide-binding</keyword>
<keyword evidence="3" id="KW-1185">Reference proteome</keyword>
<dbReference type="EMBL" id="JAHZIJ010000022">
    <property type="protein sequence ID" value="MBW7477296.1"/>
    <property type="molecule type" value="Genomic_DNA"/>
</dbReference>
<dbReference type="GO" id="GO:0004386">
    <property type="term" value="F:helicase activity"/>
    <property type="evidence" value="ECO:0007669"/>
    <property type="project" value="UniProtKB-KW"/>
</dbReference>
<dbReference type="PANTHER" id="PTHR47396:SF1">
    <property type="entry name" value="ATP-DEPENDENT HELICASE IRC3-RELATED"/>
    <property type="match status" value="1"/>
</dbReference>
<keyword evidence="2" id="KW-0067">ATP-binding</keyword>
<keyword evidence="2" id="KW-0347">Helicase</keyword>
<organism evidence="2 3">
    <name type="scientific">Paenibacillus oenotherae</name>
    <dbReference type="NCBI Taxonomy" id="1435645"/>
    <lineage>
        <taxon>Bacteria</taxon>
        <taxon>Bacillati</taxon>
        <taxon>Bacillota</taxon>
        <taxon>Bacilli</taxon>
        <taxon>Bacillales</taxon>
        <taxon>Paenibacillaceae</taxon>
        <taxon>Paenibacillus</taxon>
    </lineage>
</organism>
<protein>
    <submittedName>
        <fullName evidence="2">DEAD/DEAH box helicase family protein</fullName>
    </submittedName>
</protein>
<dbReference type="InterPro" id="IPR027417">
    <property type="entry name" value="P-loop_NTPase"/>
</dbReference>
<dbReference type="Proteomes" id="UP000812277">
    <property type="component" value="Unassembled WGS sequence"/>
</dbReference>
<evidence type="ECO:0000259" key="1">
    <source>
        <dbReference type="SMART" id="SM00487"/>
    </source>
</evidence>
<dbReference type="SUPFAM" id="SSF52540">
    <property type="entry name" value="P-loop containing nucleoside triphosphate hydrolases"/>
    <property type="match status" value="1"/>
</dbReference>
<sequence length="1024" mass="117366">MASRIAFQFQDSLGYQKDAIRSVVNLFKGTVQQADSSIYRNVNRTQLISEGDPVRNPSLIGEERLLRNLRDVQLSNMLFLDGQLEGRNFTIEMETGTGKTYVYLRTILELYRTYGFTKFMIVVPTIAIRKGVEKSIAMLREHFMALYDGLDMKNHAFVYSSATPREISSKFVEARDLSIAVMNIQAFNKETNKLRQQDEYGQVLWDDIRYVAPVVIIDEPQKLEGAGKKKSASLEAIEMINPLFILRYSATHKKLYNQVYKLDSFDAYGQNLVKRIEVRTVHGTIPKDYPYIRYAAFTKDLYARVEIFHMEQGGIIRNKSFNVRGGADLYELSGNLEQYRNMVVQEDPHGLRKLRIGTGDQLLELAIGENNAELNEGDMIRIQIRLAIRTHLDKQLKILRQGYTMKVLTLFFIDAVHKFRDHTAPDGRGEYLRIFDEEYAKVTADDGWRGLFAEYPALFKHYKDIGRVREGYFAVDKNRNAVEVENWESVLDEQKLKQKSQEDVDRGIELILEKKDELISFEEPLAFIFSHSALREGWDNPNVFTLCTLKRGGSEIAKKQEIGRGLRLPVDTNGNRCTDADLNELTIIANDYYDHFAAALQQDFNEQTGFDKDEVTAEIIHQALGQGGLPARKLTAELVDTLRNELLAQGLIDGKNRLTKDAGEIRTLDFKDTVLQEHGTMIKEKLIQLMLAKGTKRIPIKNGDDVPVENGPHSYMSEEYFAMLLGELSVRMAKRTMYRVQIDHEAFVAACIVELDGLLRHKRLRSEYGIETGKAAFNEGQKFVLGESFLHFEYEDAGEQTGVRQKSDFEIINYIMYHTLLPRLAIYRIISGLEGRRLLGNQDILDAATQRIKGKLKEFKAAGITEYGLIEGYKFDDRTIFEADAIDRAMLDEASGSIYATASGNRRAMHKYYKLDSKGEREFAERLDSDERVLLYTKIKRGGFVIDTPYGEYSPDWAVIYRGEGRTAKLYFIVETKTDKDYADLSGVERLKIRCGELHFKAVSHDVDFHWADSYNDFKSKIRC</sequence>
<reference evidence="2 3" key="1">
    <citation type="submission" date="2021-07" db="EMBL/GenBank/DDBJ databases">
        <title>Paenibacillus radiodurans sp. nov., isolated from the southeastern edge of Tengger Desert.</title>
        <authorList>
            <person name="Zhang G."/>
        </authorList>
    </citation>
    <scope>NUCLEOTIDE SEQUENCE [LARGE SCALE GENOMIC DNA]</scope>
    <source>
        <strain evidence="2 3">DT7-4</strain>
    </source>
</reference>
<gene>
    <name evidence="2" type="ORF">K0T92_21490</name>
</gene>
<dbReference type="Pfam" id="PF19778">
    <property type="entry name" value="RE_endonuc"/>
    <property type="match status" value="1"/>
</dbReference>